<keyword evidence="1" id="KW-0540">Nuclease</keyword>
<evidence type="ECO:0000256" key="3">
    <source>
        <dbReference type="ARBA" id="ARBA00022839"/>
    </source>
</evidence>
<dbReference type="RefSeq" id="XP_066933089.1">
    <property type="nucleotide sequence ID" value="XM_067076988.1"/>
</dbReference>
<dbReference type="AlphaFoldDB" id="A0A7M5XBR2"/>
<dbReference type="InterPro" id="IPR051132">
    <property type="entry name" value="3-5_Exonuclease_domain"/>
</dbReference>
<keyword evidence="6" id="KW-1185">Reference proteome</keyword>
<evidence type="ECO:0000313" key="5">
    <source>
        <dbReference type="EnsemblMetazoa" id="CLYHEMP020321.1"/>
    </source>
</evidence>
<keyword evidence="2" id="KW-0378">Hydrolase</keyword>
<dbReference type="InterPro" id="IPR002562">
    <property type="entry name" value="3'-5'_exonuclease_dom"/>
</dbReference>
<dbReference type="OrthoDB" id="10261556at2759"/>
<reference evidence="5" key="1">
    <citation type="submission" date="2021-01" db="UniProtKB">
        <authorList>
            <consortium name="EnsemblMetazoa"/>
        </authorList>
    </citation>
    <scope>IDENTIFICATION</scope>
</reference>
<sequence>MMLRHGTRTLTSNKTNIQRLLQHKDFVVSVFGTNLTKSEIWKCPTKVFEGNVYIVSQEKDQDRKHTKAAIKRILQSTVVGFDTETAVIFPRRTSSPHLIGLVQIATENDVILWRLRCKKKYIWNEFPTVLKRILKDRDIMKVGNGTYDDLKHLYETYNISVSNMVDNQTIAKDIGYNKIGLVALAAQLYGWKINKKEQLSNWEVPELSESQIQYASTDAWVSLKIYQELSKMSKTLQGNPIRGTSSFDHILRQEAKFDADFLLSLDLFGEKMSTKKGDLNESVLKRQRPRLSFDASDYDLSESLSSNETKLNSKINEVVKREDIPFVYQAV</sequence>
<proteinExistence type="predicted"/>
<evidence type="ECO:0000259" key="4">
    <source>
        <dbReference type="SMART" id="SM00474"/>
    </source>
</evidence>
<organism evidence="5 6">
    <name type="scientific">Clytia hemisphaerica</name>
    <dbReference type="NCBI Taxonomy" id="252671"/>
    <lineage>
        <taxon>Eukaryota</taxon>
        <taxon>Metazoa</taxon>
        <taxon>Cnidaria</taxon>
        <taxon>Hydrozoa</taxon>
        <taxon>Hydroidolina</taxon>
        <taxon>Leptothecata</taxon>
        <taxon>Obeliida</taxon>
        <taxon>Clytiidae</taxon>
        <taxon>Clytia</taxon>
    </lineage>
</organism>
<dbReference type="SUPFAM" id="SSF53098">
    <property type="entry name" value="Ribonuclease H-like"/>
    <property type="match status" value="1"/>
</dbReference>
<dbReference type="InterPro" id="IPR012337">
    <property type="entry name" value="RNaseH-like_sf"/>
</dbReference>
<protein>
    <recommendedName>
        <fullName evidence="4">3'-5' exonuclease domain-containing protein</fullName>
    </recommendedName>
</protein>
<evidence type="ECO:0000313" key="6">
    <source>
        <dbReference type="Proteomes" id="UP000594262"/>
    </source>
</evidence>
<dbReference type="Pfam" id="PF01612">
    <property type="entry name" value="DNA_pol_A_exo1"/>
    <property type="match status" value="1"/>
</dbReference>
<evidence type="ECO:0000256" key="2">
    <source>
        <dbReference type="ARBA" id="ARBA00022801"/>
    </source>
</evidence>
<dbReference type="RefSeq" id="XP_066933088.1">
    <property type="nucleotide sequence ID" value="XM_067076987.1"/>
</dbReference>
<dbReference type="PANTHER" id="PTHR13620:SF104">
    <property type="entry name" value="EXONUCLEASE 3'-5' DOMAIN-CONTAINING PROTEIN 2"/>
    <property type="match status" value="1"/>
</dbReference>
<dbReference type="GO" id="GO:0005634">
    <property type="term" value="C:nucleus"/>
    <property type="evidence" value="ECO:0007669"/>
    <property type="project" value="TreeGrafter"/>
</dbReference>
<dbReference type="InterPro" id="IPR036397">
    <property type="entry name" value="RNaseH_sf"/>
</dbReference>
<dbReference type="SMART" id="SM00474">
    <property type="entry name" value="35EXOc"/>
    <property type="match status" value="1"/>
</dbReference>
<dbReference type="Proteomes" id="UP000594262">
    <property type="component" value="Unplaced"/>
</dbReference>
<keyword evidence="3" id="KW-0269">Exonuclease</keyword>
<dbReference type="GO" id="GO:0006139">
    <property type="term" value="P:nucleobase-containing compound metabolic process"/>
    <property type="evidence" value="ECO:0007669"/>
    <property type="project" value="InterPro"/>
</dbReference>
<dbReference type="GO" id="GO:0003676">
    <property type="term" value="F:nucleic acid binding"/>
    <property type="evidence" value="ECO:0007669"/>
    <property type="project" value="InterPro"/>
</dbReference>
<dbReference type="PANTHER" id="PTHR13620">
    <property type="entry name" value="3-5 EXONUCLEASE"/>
    <property type="match status" value="1"/>
</dbReference>
<feature type="domain" description="3'-5' exonuclease" evidence="4">
    <location>
        <begin position="57"/>
        <end position="234"/>
    </location>
</feature>
<dbReference type="GO" id="GO:0008408">
    <property type="term" value="F:3'-5' exonuclease activity"/>
    <property type="evidence" value="ECO:0007669"/>
    <property type="project" value="InterPro"/>
</dbReference>
<dbReference type="EnsemblMetazoa" id="CLYHEMT020321.1">
    <property type="protein sequence ID" value="CLYHEMP020321.1"/>
    <property type="gene ID" value="CLYHEMG020321"/>
</dbReference>
<dbReference type="Gene3D" id="3.30.420.10">
    <property type="entry name" value="Ribonuclease H-like superfamily/Ribonuclease H"/>
    <property type="match status" value="1"/>
</dbReference>
<dbReference type="CDD" id="cd06141">
    <property type="entry name" value="WRN_exo"/>
    <property type="match status" value="1"/>
</dbReference>
<evidence type="ECO:0000256" key="1">
    <source>
        <dbReference type="ARBA" id="ARBA00022722"/>
    </source>
</evidence>
<accession>A0A7M5XBR2</accession>
<name>A0A7M5XBR2_9CNID</name>
<dbReference type="GeneID" id="136820763"/>
<dbReference type="GO" id="GO:0005737">
    <property type="term" value="C:cytoplasm"/>
    <property type="evidence" value="ECO:0007669"/>
    <property type="project" value="TreeGrafter"/>
</dbReference>